<keyword evidence="1" id="KW-0732">Signal</keyword>
<dbReference type="PANTHER" id="PTHR33619:SF3">
    <property type="entry name" value="POLYSACCHARIDE EXPORT PROTEIN GFCE-RELATED"/>
    <property type="match status" value="1"/>
</dbReference>
<comment type="caution">
    <text evidence="4">The sequence shown here is derived from an EMBL/GenBank/DDBJ whole genome shotgun (WGS) entry which is preliminary data.</text>
</comment>
<sequence>MMRGSSHRFQVLTVLLMAAVLVTGCVRTAKVPAAQAVFDALDQPYTLDTGDRLRIIVFGQAELSNLYTVDQTGRLSVPLIGNVAVRGLTTKETEDQIASALRNGFLKTPQVTVEVETYRPFFVLGEVTQPGQYPYVLGMTAQTAVAIARGFTPRARQATVEITRIVNGELVRAEVPIHHPLRPGDTIQIFERWF</sequence>
<dbReference type="Pfam" id="PF02563">
    <property type="entry name" value="Poly_export"/>
    <property type="match status" value="1"/>
</dbReference>
<gene>
    <name evidence="4" type="ORF">A4S15_05280</name>
</gene>
<evidence type="ECO:0000259" key="2">
    <source>
        <dbReference type="Pfam" id="PF02563"/>
    </source>
</evidence>
<accession>A0A1W9I0K3</accession>
<reference evidence="4 5" key="1">
    <citation type="journal article" date="2017" name="Water Res.">
        <title>Comammox in drinking water systems.</title>
        <authorList>
            <person name="Wang Y."/>
            <person name="Ma L."/>
            <person name="Mao Y."/>
            <person name="Jiang X."/>
            <person name="Xia Y."/>
            <person name="Yu K."/>
            <person name="Li B."/>
            <person name="Zhang T."/>
        </authorList>
    </citation>
    <scope>NUCLEOTIDE SEQUENCE [LARGE SCALE GENOMIC DNA]</scope>
    <source>
        <strain evidence="4">SG_bin8</strain>
    </source>
</reference>
<dbReference type="InterPro" id="IPR019554">
    <property type="entry name" value="Soluble_ligand-bd"/>
</dbReference>
<evidence type="ECO:0000313" key="5">
    <source>
        <dbReference type="Proteomes" id="UP000192872"/>
    </source>
</evidence>
<dbReference type="Pfam" id="PF10531">
    <property type="entry name" value="SLBB"/>
    <property type="match status" value="1"/>
</dbReference>
<protein>
    <submittedName>
        <fullName evidence="4">Uncharacterized protein</fullName>
    </submittedName>
</protein>
<feature type="domain" description="Soluble ligand binding" evidence="3">
    <location>
        <begin position="121"/>
        <end position="168"/>
    </location>
</feature>
<proteinExistence type="predicted"/>
<dbReference type="InterPro" id="IPR003715">
    <property type="entry name" value="Poly_export_N"/>
</dbReference>
<dbReference type="PROSITE" id="PS51257">
    <property type="entry name" value="PROKAR_LIPOPROTEIN"/>
    <property type="match status" value="1"/>
</dbReference>
<dbReference type="AlphaFoldDB" id="A0A1W9I0K3"/>
<feature type="domain" description="Polysaccharide export protein N-terminal" evidence="2">
    <location>
        <begin position="42"/>
        <end position="115"/>
    </location>
</feature>
<organism evidence="4 5">
    <name type="scientific">Candidatus Raskinella chloraquaticus</name>
    <dbReference type="NCBI Taxonomy" id="1951219"/>
    <lineage>
        <taxon>Bacteria</taxon>
        <taxon>Pseudomonadati</taxon>
        <taxon>Pseudomonadota</taxon>
        <taxon>Alphaproteobacteria</taxon>
        <taxon>Hyphomicrobiales</taxon>
        <taxon>Phreatobacteraceae</taxon>
        <taxon>Candidatus Raskinella</taxon>
    </lineage>
</organism>
<dbReference type="InterPro" id="IPR049712">
    <property type="entry name" value="Poly_export"/>
</dbReference>
<name>A0A1W9I0K3_9HYPH</name>
<dbReference type="STRING" id="1827387.A4S15_05280"/>
<dbReference type="EMBL" id="LWDL01000010">
    <property type="protein sequence ID" value="OQW53189.1"/>
    <property type="molecule type" value="Genomic_DNA"/>
</dbReference>
<dbReference type="Gene3D" id="3.10.560.10">
    <property type="entry name" value="Outer membrane lipoprotein wza domain like"/>
    <property type="match status" value="1"/>
</dbReference>
<dbReference type="GO" id="GO:0015159">
    <property type="term" value="F:polysaccharide transmembrane transporter activity"/>
    <property type="evidence" value="ECO:0007669"/>
    <property type="project" value="InterPro"/>
</dbReference>
<dbReference type="RefSeq" id="WP_376800974.1">
    <property type="nucleotide sequence ID" value="NZ_DBNB01000038.1"/>
</dbReference>
<evidence type="ECO:0000256" key="1">
    <source>
        <dbReference type="ARBA" id="ARBA00022729"/>
    </source>
</evidence>
<dbReference type="Gene3D" id="3.30.1950.10">
    <property type="entry name" value="wza like domain"/>
    <property type="match status" value="1"/>
</dbReference>
<dbReference type="Proteomes" id="UP000192872">
    <property type="component" value="Unassembled WGS sequence"/>
</dbReference>
<dbReference type="PANTHER" id="PTHR33619">
    <property type="entry name" value="POLYSACCHARIDE EXPORT PROTEIN GFCE-RELATED"/>
    <property type="match status" value="1"/>
</dbReference>
<evidence type="ECO:0000313" key="4">
    <source>
        <dbReference type="EMBL" id="OQW53189.1"/>
    </source>
</evidence>
<evidence type="ECO:0000259" key="3">
    <source>
        <dbReference type="Pfam" id="PF10531"/>
    </source>
</evidence>